<comment type="caution">
    <text evidence="1">The sequence shown here is derived from an EMBL/GenBank/DDBJ whole genome shotgun (WGS) entry which is preliminary data.</text>
</comment>
<accession>A0A392Q015</accession>
<dbReference type="Proteomes" id="UP000265520">
    <property type="component" value="Unassembled WGS sequence"/>
</dbReference>
<dbReference type="AlphaFoldDB" id="A0A392Q015"/>
<name>A0A392Q015_9FABA</name>
<reference evidence="1 2" key="1">
    <citation type="journal article" date="2018" name="Front. Plant Sci.">
        <title>Red Clover (Trifolium pratense) and Zigzag Clover (T. medium) - A Picture of Genomic Similarities and Differences.</title>
        <authorList>
            <person name="Dluhosova J."/>
            <person name="Istvanek J."/>
            <person name="Nedelnik J."/>
            <person name="Repkova J."/>
        </authorList>
    </citation>
    <scope>NUCLEOTIDE SEQUENCE [LARGE SCALE GENOMIC DNA]</scope>
    <source>
        <strain evidence="2">cv. 10/8</strain>
        <tissue evidence="1">Leaf</tissue>
    </source>
</reference>
<dbReference type="EMBL" id="LXQA010101478">
    <property type="protein sequence ID" value="MCI16575.1"/>
    <property type="molecule type" value="Genomic_DNA"/>
</dbReference>
<feature type="non-terminal residue" evidence="1">
    <location>
        <position position="39"/>
    </location>
</feature>
<protein>
    <submittedName>
        <fullName evidence="1">Uncharacterized protein</fullName>
    </submittedName>
</protein>
<organism evidence="1 2">
    <name type="scientific">Trifolium medium</name>
    <dbReference type="NCBI Taxonomy" id="97028"/>
    <lineage>
        <taxon>Eukaryota</taxon>
        <taxon>Viridiplantae</taxon>
        <taxon>Streptophyta</taxon>
        <taxon>Embryophyta</taxon>
        <taxon>Tracheophyta</taxon>
        <taxon>Spermatophyta</taxon>
        <taxon>Magnoliopsida</taxon>
        <taxon>eudicotyledons</taxon>
        <taxon>Gunneridae</taxon>
        <taxon>Pentapetalae</taxon>
        <taxon>rosids</taxon>
        <taxon>fabids</taxon>
        <taxon>Fabales</taxon>
        <taxon>Fabaceae</taxon>
        <taxon>Papilionoideae</taxon>
        <taxon>50 kb inversion clade</taxon>
        <taxon>NPAAA clade</taxon>
        <taxon>Hologalegina</taxon>
        <taxon>IRL clade</taxon>
        <taxon>Trifolieae</taxon>
        <taxon>Trifolium</taxon>
    </lineage>
</organism>
<proteinExistence type="predicted"/>
<evidence type="ECO:0000313" key="2">
    <source>
        <dbReference type="Proteomes" id="UP000265520"/>
    </source>
</evidence>
<sequence length="39" mass="4401">MQQGHHDSSNVLRWQPPSIGKVKCNVVAALFNKQHKFGI</sequence>
<keyword evidence="2" id="KW-1185">Reference proteome</keyword>
<evidence type="ECO:0000313" key="1">
    <source>
        <dbReference type="EMBL" id="MCI16575.1"/>
    </source>
</evidence>